<dbReference type="EMBL" id="JBHFQA010000020">
    <property type="protein sequence ID" value="KAL2080866.1"/>
    <property type="molecule type" value="Genomic_DNA"/>
</dbReference>
<proteinExistence type="predicted"/>
<evidence type="ECO:0000313" key="2">
    <source>
        <dbReference type="EMBL" id="KAL2080866.1"/>
    </source>
</evidence>
<accession>A0ABD1J2K0</accession>
<dbReference type="Proteomes" id="UP001591681">
    <property type="component" value="Unassembled WGS sequence"/>
</dbReference>
<reference evidence="2 3" key="1">
    <citation type="submission" date="2024-09" db="EMBL/GenBank/DDBJ databases">
        <title>A chromosome-level genome assembly of Gray's grenadier anchovy, Coilia grayii.</title>
        <authorList>
            <person name="Fu Z."/>
        </authorList>
    </citation>
    <scope>NUCLEOTIDE SEQUENCE [LARGE SCALE GENOMIC DNA]</scope>
    <source>
        <strain evidence="2">G4</strain>
        <tissue evidence="2">Muscle</tissue>
    </source>
</reference>
<evidence type="ECO:0000313" key="3">
    <source>
        <dbReference type="Proteomes" id="UP001591681"/>
    </source>
</evidence>
<organism evidence="2 3">
    <name type="scientific">Coilia grayii</name>
    <name type="common">Gray's grenadier anchovy</name>
    <dbReference type="NCBI Taxonomy" id="363190"/>
    <lineage>
        <taxon>Eukaryota</taxon>
        <taxon>Metazoa</taxon>
        <taxon>Chordata</taxon>
        <taxon>Craniata</taxon>
        <taxon>Vertebrata</taxon>
        <taxon>Euteleostomi</taxon>
        <taxon>Actinopterygii</taxon>
        <taxon>Neopterygii</taxon>
        <taxon>Teleostei</taxon>
        <taxon>Clupei</taxon>
        <taxon>Clupeiformes</taxon>
        <taxon>Clupeoidei</taxon>
        <taxon>Engraulidae</taxon>
        <taxon>Coilinae</taxon>
        <taxon>Coilia</taxon>
    </lineage>
</organism>
<keyword evidence="3" id="KW-1185">Reference proteome</keyword>
<evidence type="ECO:0000256" key="1">
    <source>
        <dbReference type="SAM" id="MobiDB-lite"/>
    </source>
</evidence>
<dbReference type="PANTHER" id="PTHR14889:SF3">
    <property type="entry name" value="TLR ADAPTER INTERACTING WITH SLC15A4 ON THE LYSOSOME"/>
    <property type="match status" value="1"/>
</dbReference>
<dbReference type="InterPro" id="IPR027869">
    <property type="entry name" value="TASL"/>
</dbReference>
<name>A0ABD1J2K0_9TELE</name>
<feature type="region of interest" description="Disordered" evidence="1">
    <location>
        <begin position="40"/>
        <end position="63"/>
    </location>
</feature>
<feature type="compositionally biased region" description="Polar residues" evidence="1">
    <location>
        <begin position="48"/>
        <end position="59"/>
    </location>
</feature>
<gene>
    <name evidence="2" type="ORF">ACEWY4_022719</name>
</gene>
<protein>
    <submittedName>
        <fullName evidence="2">Uncharacterized protein</fullName>
    </submittedName>
</protein>
<dbReference type="AlphaFoldDB" id="A0ABD1J2K0"/>
<comment type="caution">
    <text evidence="2">The sequence shown here is derived from an EMBL/GenBank/DDBJ whole genome shotgun (WGS) entry which is preliminary data.</text>
</comment>
<sequence length="322" mass="34115">MLCESRLWTVAFCQDWDGPSDACKTTPVTTATTSGCVPVTAPVPPSPRLSTRTLPSPRQQPRDSLRQLFPAESPRLLEPHAQACRLASPGLDAPGRDASPRSPPAAEPFLVPPSCRSICQDYSDLCIAGDQVLLLGGAQDVDVGVGVCTGDLQGSLCQDPGAGCGPEQGLASGGPGREGEGEVLLPWGEEDGALVLGAARERERERPSLAAVERPLSDAQLNRYLEQKLLELYRQHLTQGPATLWPATATPAGLERPPGPPPLLLASELLQSSLDQITLQLRPLEAGRAKDMLMSCLLRVASSLQSSQISTPLLQISTETTP</sequence>
<dbReference type="PANTHER" id="PTHR14889">
    <property type="entry name" value="RCG36411"/>
    <property type="match status" value="1"/>
</dbReference>
<dbReference type="Pfam" id="PF15133">
    <property type="entry name" value="TASL"/>
    <property type="match status" value="2"/>
</dbReference>
<feature type="region of interest" description="Disordered" evidence="1">
    <location>
        <begin position="87"/>
        <end position="107"/>
    </location>
</feature>